<evidence type="ECO:0000313" key="4">
    <source>
        <dbReference type="Proteomes" id="UP000092932"/>
    </source>
</evidence>
<dbReference type="Proteomes" id="UP000092932">
    <property type="component" value="Chromosome"/>
</dbReference>
<dbReference type="RefSeq" id="WP_067676674.1">
    <property type="nucleotide sequence ID" value="NZ_CP016591.1"/>
</dbReference>
<gene>
    <name evidence="3" type="ORF">A6F68_00817</name>
</gene>
<accession>A0A1B2AAZ3</accession>
<proteinExistence type="predicted"/>
<name>A0A1B2AAZ3_9SPHN</name>
<dbReference type="KEGG" id="ado:A6F68_00817"/>
<feature type="region of interest" description="Disordered" evidence="1">
    <location>
        <begin position="427"/>
        <end position="452"/>
    </location>
</feature>
<dbReference type="AlphaFoldDB" id="A0A1B2AAZ3"/>
<evidence type="ECO:0000259" key="2">
    <source>
        <dbReference type="Pfam" id="PF16586"/>
    </source>
</evidence>
<dbReference type="Gene3D" id="3.20.20.80">
    <property type="entry name" value="Glycosidases"/>
    <property type="match status" value="1"/>
</dbReference>
<evidence type="ECO:0000313" key="3">
    <source>
        <dbReference type="EMBL" id="ANY19343.1"/>
    </source>
</evidence>
<dbReference type="EMBL" id="CP016591">
    <property type="protein sequence ID" value="ANY19343.1"/>
    <property type="molecule type" value="Genomic_DNA"/>
</dbReference>
<keyword evidence="4" id="KW-1185">Reference proteome</keyword>
<dbReference type="Pfam" id="PF16586">
    <property type="entry name" value="DUF5060"/>
    <property type="match status" value="1"/>
</dbReference>
<feature type="domain" description="DUF5060" evidence="2">
    <location>
        <begin position="40"/>
        <end position="104"/>
    </location>
</feature>
<organism evidence="3 4">
    <name type="scientific">Tsuneonella dongtanensis</name>
    <dbReference type="NCBI Taxonomy" id="692370"/>
    <lineage>
        <taxon>Bacteria</taxon>
        <taxon>Pseudomonadati</taxon>
        <taxon>Pseudomonadota</taxon>
        <taxon>Alphaproteobacteria</taxon>
        <taxon>Sphingomonadales</taxon>
        <taxon>Erythrobacteraceae</taxon>
        <taxon>Tsuneonella</taxon>
    </lineage>
</organism>
<dbReference type="OrthoDB" id="246387at2"/>
<dbReference type="STRING" id="692370.A6F68_00817"/>
<sequence length="621" mass="68181">MSIFAAFLAAAPLAASPQLDGAGGPNDPLTVTVNGPALDEAQGANPFADYRLDVTFSDGKAAWTVPGYFDGCGTAADDGCTGGTVWRAHFLPPHPGTWTWRIGFTQGRDVAATDNATGVRLRPDGMRGRFTVAAQSRDAVGARGTLRYTGDAYYRWSGSGAPFFKFGPDAPENTLAYSGFDATSNAKGLRKDWAPHERDFDAAAAPYLWRDGQGRGLLGMMRYLADSKLNTVSMLLFNVGGDDRNVVPQLFAVSEAEYAEMKPGEQWRTGVVHDRYDVSKLAQWRRALAYGDALGLALHLKLQETENDQFMDGGDLGRERRIYLREMIARFGAFRGVTWNLGEENTQTPDQVRAMAAYVDRIDPYDHPIVLHTFPEQKERYRPLLGAASSLNGFSLQGQKDDFADIRPDIVQWRTASDLTGRRWPIGYDEPGSAAGGAGVDPGYPDSRLPSKRDLSIPRERFRREVIWNTLTAGGDGVEAYYGYRTGCTDLNCQDHRTRAELWRDGVRGREFFETHIGARASGMRAEDGLTADPTDYVFAEAGRTYLIYTTAADRLRLSLLGFPGQYTIEWFDPTGSSGLEKGSLATIDVGTDAKLAMEVALGAPPRNIGSDWVVLLRRVN</sequence>
<reference evidence="3 4" key="1">
    <citation type="submission" date="2016-07" db="EMBL/GenBank/DDBJ databases">
        <title>Complete genome sequence of Altererythrobacter dongtanensis KCTC 22672, a type strain with esterase isolated from tidal flat.</title>
        <authorList>
            <person name="Cheng H."/>
            <person name="Wu Y.-H."/>
            <person name="Zhou P."/>
            <person name="Huo Y.-Y."/>
            <person name="Wang C.-S."/>
            <person name="Xu X.-W."/>
        </authorList>
    </citation>
    <scope>NUCLEOTIDE SEQUENCE [LARGE SCALE GENOMIC DNA]</scope>
    <source>
        <strain evidence="3 4">KCTC 22672</strain>
    </source>
</reference>
<dbReference type="Gene3D" id="2.60.40.10">
    <property type="entry name" value="Immunoglobulins"/>
    <property type="match status" value="1"/>
</dbReference>
<dbReference type="InterPro" id="IPR013783">
    <property type="entry name" value="Ig-like_fold"/>
</dbReference>
<protein>
    <recommendedName>
        <fullName evidence="2">DUF5060 domain-containing protein</fullName>
    </recommendedName>
</protein>
<evidence type="ECO:0000256" key="1">
    <source>
        <dbReference type="SAM" id="MobiDB-lite"/>
    </source>
</evidence>
<dbReference type="InterPro" id="IPR032260">
    <property type="entry name" value="DUF5060"/>
</dbReference>